<dbReference type="AlphaFoldDB" id="A0AA88N0U5"/>
<evidence type="ECO:0000313" key="2">
    <source>
        <dbReference type="Proteomes" id="UP001187415"/>
    </source>
</evidence>
<sequence length="75" mass="8163">MSVTLTGLARAGEKSEFCLGRNANGLLGLALAQENKEVRRFLGYVVIRFFFPSKVFASHPTAHHGPHLCVAVLPL</sequence>
<reference evidence="1" key="1">
    <citation type="submission" date="2023-07" db="EMBL/GenBank/DDBJ databases">
        <title>Chromosome-level Genome Assembly of Striped Snakehead (Channa striata).</title>
        <authorList>
            <person name="Liu H."/>
        </authorList>
    </citation>
    <scope>NUCLEOTIDE SEQUENCE</scope>
    <source>
        <strain evidence="1">Gz</strain>
        <tissue evidence="1">Muscle</tissue>
    </source>
</reference>
<name>A0AA88N0U5_CHASR</name>
<protein>
    <submittedName>
        <fullName evidence="1">Uncharacterized protein</fullName>
    </submittedName>
</protein>
<evidence type="ECO:0000313" key="1">
    <source>
        <dbReference type="EMBL" id="KAK2847083.1"/>
    </source>
</evidence>
<organism evidence="1 2">
    <name type="scientific">Channa striata</name>
    <name type="common">Snakehead murrel</name>
    <name type="synonym">Ophicephalus striatus</name>
    <dbReference type="NCBI Taxonomy" id="64152"/>
    <lineage>
        <taxon>Eukaryota</taxon>
        <taxon>Metazoa</taxon>
        <taxon>Chordata</taxon>
        <taxon>Craniata</taxon>
        <taxon>Vertebrata</taxon>
        <taxon>Euteleostomi</taxon>
        <taxon>Actinopterygii</taxon>
        <taxon>Neopterygii</taxon>
        <taxon>Teleostei</taxon>
        <taxon>Neoteleostei</taxon>
        <taxon>Acanthomorphata</taxon>
        <taxon>Anabantaria</taxon>
        <taxon>Anabantiformes</taxon>
        <taxon>Channoidei</taxon>
        <taxon>Channidae</taxon>
        <taxon>Channa</taxon>
    </lineage>
</organism>
<dbReference type="EMBL" id="JAUPFM010000007">
    <property type="protein sequence ID" value="KAK2847083.1"/>
    <property type="molecule type" value="Genomic_DNA"/>
</dbReference>
<accession>A0AA88N0U5</accession>
<proteinExistence type="predicted"/>
<dbReference type="Proteomes" id="UP001187415">
    <property type="component" value="Unassembled WGS sequence"/>
</dbReference>
<keyword evidence="2" id="KW-1185">Reference proteome</keyword>
<gene>
    <name evidence="1" type="ORF">Q5P01_010082</name>
</gene>
<comment type="caution">
    <text evidence="1">The sequence shown here is derived from an EMBL/GenBank/DDBJ whole genome shotgun (WGS) entry which is preliminary data.</text>
</comment>